<dbReference type="EMBL" id="LATX01000216">
    <property type="protein sequence ID" value="KTB46904.1"/>
    <property type="molecule type" value="Genomic_DNA"/>
</dbReference>
<dbReference type="InterPro" id="IPR010775">
    <property type="entry name" value="DUF1365"/>
</dbReference>
<evidence type="ECO:0000313" key="2">
    <source>
        <dbReference type="Proteomes" id="UP000054988"/>
    </source>
</evidence>
<reference evidence="1 2" key="1">
    <citation type="submission" date="2015-12" db="EMBL/GenBank/DDBJ databases">
        <title>Draft genome sequence of Moniliophthora roreri, the causal agent of frosty pod rot of cacao.</title>
        <authorList>
            <person name="Aime M.C."/>
            <person name="Diaz-Valderrama J.R."/>
            <person name="Kijpornyongpan T."/>
            <person name="Phillips-Mora W."/>
        </authorList>
    </citation>
    <scope>NUCLEOTIDE SEQUENCE [LARGE SCALE GENOMIC DNA]</scope>
    <source>
        <strain evidence="1 2">MCA 2952</strain>
    </source>
</reference>
<dbReference type="Proteomes" id="UP000054988">
    <property type="component" value="Unassembled WGS sequence"/>
</dbReference>
<dbReference type="Pfam" id="PF07103">
    <property type="entry name" value="DUF1365"/>
    <property type="match status" value="1"/>
</dbReference>
<dbReference type="PANTHER" id="PTHR33973">
    <property type="entry name" value="OS07G0153300 PROTEIN"/>
    <property type="match status" value="1"/>
</dbReference>
<gene>
    <name evidence="1" type="ORF">WG66_537</name>
</gene>
<name>A0A0W0GED0_MONRR</name>
<dbReference type="AlphaFoldDB" id="A0A0W0GED0"/>
<evidence type="ECO:0008006" key="3">
    <source>
        <dbReference type="Google" id="ProtNLM"/>
    </source>
</evidence>
<dbReference type="PANTHER" id="PTHR33973:SF4">
    <property type="entry name" value="OS07G0153300 PROTEIN"/>
    <property type="match status" value="1"/>
</dbReference>
<evidence type="ECO:0000313" key="1">
    <source>
        <dbReference type="EMBL" id="KTB46904.1"/>
    </source>
</evidence>
<accession>A0A0W0GED0</accession>
<sequence length="552" mass="62477">MTTTSAVTAVLLVGLPIAILSWYSPQKHSEIRQTLSGSSKGYILTNNVNHARLLPVSSRHSFTYSTVSLLLSLNALESGELNLGWRGSIFAYGGIYGRILGLRSDSYLTQEVCELKEKKRRNGSIIGKLRGVLRDRGFLETDEELRDAWILTMPSYFGFEGINPLTVYFCYKNTPGKENELWLVVLEVHNTFHESHVYILQTGVNEDPLLTSQSQAFDHRWTFPRAFHVSPFNDRLGYYVVSVRAPSYASDSPKPTVSIHLHTPSPDSASEIGPLKLTATVRAALSLPFVPSSVIYTLLRYPFVLFLNLPRILYHAWILHYTKRLDVYVRPEPFGVPRNGRLANGGVRWQAPSMMEKWARQVVERYLTRRITEILDIRVVLISSDPNQPPSYFPAEKRVKELKVRFMTPRFYTILWMAPSAAHALALGRSEGFFDVDDEETYLRVFASKAQTPACFRQRLRCWPLPESLIASLSIPENHFLDSLTPCITGVAAIILHHTLGMLEKTVFMIARARTVEGDEPWKEWERAARVLNGEKVESVKVRGGVGSVVHT</sequence>
<protein>
    <recommendedName>
        <fullName evidence="3">DUF1365-domain-containing protein</fullName>
    </recommendedName>
</protein>
<dbReference type="eggNOG" id="ENOG502S3VD">
    <property type="taxonomic scope" value="Eukaryota"/>
</dbReference>
<organism evidence="1 2">
    <name type="scientific">Moniliophthora roreri</name>
    <name type="common">Frosty pod rot fungus</name>
    <name type="synonym">Monilia roreri</name>
    <dbReference type="NCBI Taxonomy" id="221103"/>
    <lineage>
        <taxon>Eukaryota</taxon>
        <taxon>Fungi</taxon>
        <taxon>Dikarya</taxon>
        <taxon>Basidiomycota</taxon>
        <taxon>Agaricomycotina</taxon>
        <taxon>Agaricomycetes</taxon>
        <taxon>Agaricomycetidae</taxon>
        <taxon>Agaricales</taxon>
        <taxon>Marasmiineae</taxon>
        <taxon>Marasmiaceae</taxon>
        <taxon>Moniliophthora</taxon>
    </lineage>
</organism>
<comment type="caution">
    <text evidence="1">The sequence shown here is derived from an EMBL/GenBank/DDBJ whole genome shotgun (WGS) entry which is preliminary data.</text>
</comment>
<proteinExistence type="predicted"/>